<dbReference type="SUPFAM" id="SSF50475">
    <property type="entry name" value="FMN-binding split barrel"/>
    <property type="match status" value="1"/>
</dbReference>
<dbReference type="InterPro" id="IPR052019">
    <property type="entry name" value="F420H2_bilvrd_red/Heme_oxyg"/>
</dbReference>
<organism evidence="3 4">
    <name type="scientific">Nocardia salmonicida</name>
    <dbReference type="NCBI Taxonomy" id="53431"/>
    <lineage>
        <taxon>Bacteria</taxon>
        <taxon>Bacillati</taxon>
        <taxon>Actinomycetota</taxon>
        <taxon>Actinomycetes</taxon>
        <taxon>Mycobacteriales</taxon>
        <taxon>Nocardiaceae</taxon>
        <taxon>Nocardia</taxon>
    </lineage>
</organism>
<dbReference type="InterPro" id="IPR019966">
    <property type="entry name" value="F420-dep_enz_PPOX_Rv3369"/>
</dbReference>
<dbReference type="PANTHER" id="PTHR35176">
    <property type="entry name" value="HEME OXYGENASE HI_0854-RELATED"/>
    <property type="match status" value="1"/>
</dbReference>
<dbReference type="Proteomes" id="UP001621418">
    <property type="component" value="Chromosome"/>
</dbReference>
<keyword evidence="1 3" id="KW-0560">Oxidoreductase</keyword>
<feature type="domain" description="Pyridoxamine 5'-phosphate oxidase N-terminal" evidence="2">
    <location>
        <begin position="12"/>
        <end position="107"/>
    </location>
</feature>
<proteinExistence type="predicted"/>
<keyword evidence="4" id="KW-1185">Reference proteome</keyword>
<dbReference type="EC" id="1.-.-.-" evidence="3"/>
<evidence type="ECO:0000313" key="4">
    <source>
        <dbReference type="Proteomes" id="UP001621418"/>
    </source>
</evidence>
<evidence type="ECO:0000313" key="3">
    <source>
        <dbReference type="EMBL" id="WTY37747.1"/>
    </source>
</evidence>
<dbReference type="Pfam" id="PF01243">
    <property type="entry name" value="PNPOx_N"/>
    <property type="match status" value="1"/>
</dbReference>
<gene>
    <name evidence="3" type="ORF">OG308_07880</name>
</gene>
<name>A0ABZ1NCL5_9NOCA</name>
<dbReference type="RefSeq" id="WP_328659207.1">
    <property type="nucleotide sequence ID" value="NZ_CP108014.1"/>
</dbReference>
<reference evidence="3 4" key="1">
    <citation type="submission" date="2022-10" db="EMBL/GenBank/DDBJ databases">
        <title>The complete genomes of actinobacterial strains from the NBC collection.</title>
        <authorList>
            <person name="Joergensen T.S."/>
            <person name="Alvarez Arevalo M."/>
            <person name="Sterndorff E.B."/>
            <person name="Faurdal D."/>
            <person name="Vuksanovic O."/>
            <person name="Mourched A.-S."/>
            <person name="Charusanti P."/>
            <person name="Shaw S."/>
            <person name="Blin K."/>
            <person name="Weber T."/>
        </authorList>
    </citation>
    <scope>NUCLEOTIDE SEQUENCE [LARGE SCALE GENOMIC DNA]</scope>
    <source>
        <strain evidence="3 4">NBC_01413</strain>
    </source>
</reference>
<dbReference type="InterPro" id="IPR011576">
    <property type="entry name" value="Pyridox_Oxase_N"/>
</dbReference>
<protein>
    <submittedName>
        <fullName evidence="3">TIGR03667 family PPOX class F420-dependent oxidoreductase</fullName>
        <ecNumber evidence="3">1.-.-.-</ecNumber>
    </submittedName>
</protein>
<dbReference type="InterPro" id="IPR012349">
    <property type="entry name" value="Split_barrel_FMN-bd"/>
</dbReference>
<dbReference type="NCBIfam" id="TIGR03667">
    <property type="entry name" value="Rv3369"/>
    <property type="match status" value="1"/>
</dbReference>
<dbReference type="EMBL" id="CP109527">
    <property type="protein sequence ID" value="WTY37747.1"/>
    <property type="molecule type" value="Genomic_DNA"/>
</dbReference>
<accession>A0ABZ1NCL5</accession>
<evidence type="ECO:0000259" key="2">
    <source>
        <dbReference type="Pfam" id="PF01243"/>
    </source>
</evidence>
<sequence length="139" mass="15791">MSILDAATPFGEEVGKRLAEEHVIWLTTVGADSTPQPNPVWFHWENDEFLIFTMPAAKRLRHLAHNPRVALNFNATESGGEVAVFTGTARVDEPPTEDEIAHYARKYTRGFVDIKMTRSEFFETYSVPIRIAPDRLRGF</sequence>
<dbReference type="PANTHER" id="PTHR35176:SF6">
    <property type="entry name" value="HEME OXYGENASE HI_0854-RELATED"/>
    <property type="match status" value="1"/>
</dbReference>
<dbReference type="GeneID" id="91380895"/>
<dbReference type="Gene3D" id="2.30.110.10">
    <property type="entry name" value="Electron Transport, Fmn-binding Protein, Chain A"/>
    <property type="match status" value="1"/>
</dbReference>
<evidence type="ECO:0000256" key="1">
    <source>
        <dbReference type="ARBA" id="ARBA00023002"/>
    </source>
</evidence>
<dbReference type="GO" id="GO:0016491">
    <property type="term" value="F:oxidoreductase activity"/>
    <property type="evidence" value="ECO:0007669"/>
    <property type="project" value="UniProtKB-KW"/>
</dbReference>